<reference evidence="4" key="1">
    <citation type="submission" date="2016-01" db="EMBL/GenBank/DDBJ databases">
        <title>Complete Genome Sequences of Four Plutella xylostella Granulovirus Isolates.</title>
        <authorList>
            <person name="Spence R.J."/>
            <person name="Noune C."/>
            <person name="Hauxwell C."/>
        </authorList>
    </citation>
    <scope>NUCLEOTIDE SEQUENCE</scope>
    <source>
        <strain evidence="1">PxGV_C</strain>
        <strain evidence="2">PxGV_K</strain>
        <strain evidence="3">PxGV_M</strain>
        <strain evidence="4">PxGV_T</strain>
    </source>
</reference>
<evidence type="ECO:0000313" key="3">
    <source>
        <dbReference type="EMBL" id="AMQ35941.1"/>
    </source>
</evidence>
<sequence>MYADKIRRLQVTKNEIIKIISQMLQASALGVDDKKIIRKLKDEYYKENGTFKGYKLSLIIDIYIIIRDYNFEKVFYDYDKSVTLGMRCFMQHDLFGEPIERVCRLKDPFIDIKLIKKPVMVEVNYYAAFNVKICQECYDCNSWEICVKGSSVKTNIINYKYKMYVSPLESFAFMFNNICELCFSNKVYKILYQC</sequence>
<evidence type="ECO:0000313" key="2">
    <source>
        <dbReference type="EMBL" id="AMQ35824.1"/>
    </source>
</evidence>
<evidence type="ECO:0000313" key="1">
    <source>
        <dbReference type="EMBL" id="AMQ35707.1"/>
    </source>
</evidence>
<dbReference type="EMBL" id="KU529793">
    <property type="protein sequence ID" value="AMQ35941.1"/>
    <property type="molecule type" value="Genomic_DNA"/>
</dbReference>
<dbReference type="EMBL" id="KU529791">
    <property type="protein sequence ID" value="AMQ35707.1"/>
    <property type="molecule type" value="Genomic_DNA"/>
</dbReference>
<dbReference type="EMBL" id="KU529792">
    <property type="protein sequence ID" value="AMQ35824.1"/>
    <property type="molecule type" value="Genomic_DNA"/>
</dbReference>
<accession>A0A142DWU0</accession>
<evidence type="ECO:0000313" key="4">
    <source>
        <dbReference type="EMBL" id="AMQ36058.1"/>
    </source>
</evidence>
<name>A0A142DWU0_9BBAC</name>
<proteinExistence type="predicted"/>
<organism evidence="4">
    <name type="scientific">Plutella xylostella granulovirus</name>
    <dbReference type="NCBI Taxonomy" id="98383"/>
    <lineage>
        <taxon>Viruses</taxon>
        <taxon>Viruses incertae sedis</taxon>
        <taxon>Naldaviricetes</taxon>
        <taxon>Lefavirales</taxon>
        <taxon>Baculoviridae</taxon>
        <taxon>Betabaculovirus</taxon>
        <taxon>Betabaculovirus pluxylostellae</taxon>
    </lineage>
</organism>
<dbReference type="EMBL" id="KU529794">
    <property type="protein sequence ID" value="AMQ36058.1"/>
    <property type="molecule type" value="Genomic_DNA"/>
</dbReference>
<gene>
    <name evidence="4" type="primary">PxGV-Torf95</name>
    <name evidence="1" type="synonym">PxGV-Corf95</name>
    <name evidence="2" type="synonym">PxGV-Korf95</name>
    <name evidence="3" type="synonym">PxGV-Morf95</name>
</gene>
<protein>
    <submittedName>
        <fullName evidence="1">PxGV-Corf95 protein</fullName>
    </submittedName>
    <submittedName>
        <fullName evidence="2">PxGV-Korf95 protein</fullName>
    </submittedName>
    <submittedName>
        <fullName evidence="3">PxGV-Morf95 protein</fullName>
    </submittedName>
    <submittedName>
        <fullName evidence="4">PxGV-Torf95 protein</fullName>
    </submittedName>
</protein>